<dbReference type="GO" id="GO:0016757">
    <property type="term" value="F:glycosyltransferase activity"/>
    <property type="evidence" value="ECO:0007669"/>
    <property type="project" value="UniProtKB-KW"/>
</dbReference>
<feature type="domain" description="Nicotinate/nicotinamide phosphoribosyltransferase" evidence="9">
    <location>
        <begin position="176"/>
        <end position="412"/>
    </location>
</feature>
<dbReference type="Pfam" id="PF04095">
    <property type="entry name" value="NAPRTase"/>
    <property type="match status" value="1"/>
</dbReference>
<evidence type="ECO:0000256" key="4">
    <source>
        <dbReference type="ARBA" id="ARBA00022679"/>
    </source>
</evidence>
<evidence type="ECO:0000256" key="1">
    <source>
        <dbReference type="ARBA" id="ARBA00010897"/>
    </source>
</evidence>
<comment type="pathway">
    <text evidence="5">Cofactor biosynthesis; NAD(+) biosynthesis; nicotinamide D-ribonucleotide from 5-phospho-alpha-D-ribose 1-diphosphate and nicotinamide: step 1/1.</text>
</comment>
<accession>A0ABS3YE23</accession>
<name>A0ABS3YE23_9BACT</name>
<keyword evidence="12" id="KW-1185">Reference proteome</keyword>
<sequence>MENLILLADAYKYSHHKLYVPGTSHIYSYLESRGGKFEETVFYGLQYFLKAYLEGPVITADKIREAGEMLPEVFGRNDVYDPSRFEYILKKHGGLLPVKIRAVPEGMVVPVKNVLMTIENTDPACYWLTNFLETLLMQVWYPCTVATLSREIKKVVTQYFQSTASEASFAGIDLVLNDFGFRGASSVEAAGIGGSAHLVNFNGSDTLVASTFAKRYYHAATAPGLSIPATEHSIVTLLGEKGEAAIFKHVLDTFPTGTIACVSDSYNIFRACSEYWGTQLKEQILARKGTLVIRPDSGDPVRTLLEVFDILMGKFGYTVNDKGYKVLPPQVRVIQGDGISYSSIPEIYEALKQAGVSAENLVLGMGGALLQRVNRDTQEFALKCSYAEISGKSVDVYKSPVEMDAEGLLRTSFKKSKAGKLKLIKDAGGLKTVASSAAGNDLLETVFENGKLVKDQRFEEIRKLAAL</sequence>
<evidence type="ECO:0000256" key="7">
    <source>
        <dbReference type="ARBA" id="ARBA00035036"/>
    </source>
</evidence>
<dbReference type="SUPFAM" id="SSF51690">
    <property type="entry name" value="Nicotinate/Quinolinate PRTase C-terminal domain-like"/>
    <property type="match status" value="1"/>
</dbReference>
<evidence type="ECO:0000256" key="3">
    <source>
        <dbReference type="ARBA" id="ARBA00022676"/>
    </source>
</evidence>
<evidence type="ECO:0000259" key="10">
    <source>
        <dbReference type="Pfam" id="PF18127"/>
    </source>
</evidence>
<dbReference type="PANTHER" id="PTHR43816">
    <property type="entry name" value="NICOTINAMIDE PHOSPHORIBOSYLTRANSFERASE"/>
    <property type="match status" value="1"/>
</dbReference>
<dbReference type="Gene3D" id="3.20.20.70">
    <property type="entry name" value="Aldolase class I"/>
    <property type="match status" value="1"/>
</dbReference>
<keyword evidence="2" id="KW-0662">Pyridine nucleotide biosynthesis</keyword>
<evidence type="ECO:0000256" key="8">
    <source>
        <dbReference type="ARBA" id="ARBA00047835"/>
    </source>
</evidence>
<dbReference type="InterPro" id="IPR013785">
    <property type="entry name" value="Aldolase_TIM"/>
</dbReference>
<dbReference type="InterPro" id="IPR041529">
    <property type="entry name" value="DUF5598"/>
</dbReference>
<evidence type="ECO:0000313" key="11">
    <source>
        <dbReference type="EMBL" id="MBO9152914.1"/>
    </source>
</evidence>
<evidence type="ECO:0000259" key="9">
    <source>
        <dbReference type="Pfam" id="PF04095"/>
    </source>
</evidence>
<comment type="similarity">
    <text evidence="1">Belongs to the NAPRTase family.</text>
</comment>
<dbReference type="InterPro" id="IPR016471">
    <property type="entry name" value="Nicotinamide_PRibTrfase"/>
</dbReference>
<dbReference type="PIRSF" id="PIRSF005943">
    <property type="entry name" value="NMPRT"/>
    <property type="match status" value="1"/>
</dbReference>
<dbReference type="InterPro" id="IPR041525">
    <property type="entry name" value="N/Namide_PRibTrfase"/>
</dbReference>
<keyword evidence="4" id="KW-0808">Transferase</keyword>
<comment type="catalytic activity">
    <reaction evidence="8">
        <text>beta-nicotinamide D-ribonucleotide + diphosphate = 5-phospho-alpha-D-ribose 1-diphosphate + nicotinamide + H(+)</text>
        <dbReference type="Rhea" id="RHEA:16149"/>
        <dbReference type="ChEBI" id="CHEBI:14649"/>
        <dbReference type="ChEBI" id="CHEBI:15378"/>
        <dbReference type="ChEBI" id="CHEBI:17154"/>
        <dbReference type="ChEBI" id="CHEBI:33019"/>
        <dbReference type="ChEBI" id="CHEBI:58017"/>
        <dbReference type="EC" id="2.4.2.12"/>
    </reaction>
    <physiologicalReaction direction="right-to-left" evidence="8">
        <dbReference type="Rhea" id="RHEA:16151"/>
    </physiologicalReaction>
</comment>
<dbReference type="NCBIfam" id="NF006629">
    <property type="entry name" value="PRK09198.1"/>
    <property type="match status" value="1"/>
</dbReference>
<dbReference type="Proteomes" id="UP000679126">
    <property type="component" value="Unassembled WGS sequence"/>
</dbReference>
<keyword evidence="11" id="KW-0436">Ligase</keyword>
<dbReference type="GO" id="GO:0004516">
    <property type="term" value="F:nicotinate phosphoribosyltransferase activity"/>
    <property type="evidence" value="ECO:0007669"/>
    <property type="project" value="UniProtKB-EC"/>
</dbReference>
<comment type="caution">
    <text evidence="11">The sequence shown here is derived from an EMBL/GenBank/DDBJ whole genome shotgun (WGS) entry which is preliminary data.</text>
</comment>
<dbReference type="EC" id="2.4.2.12" evidence="6"/>
<feature type="domain" description="Nicotinamide phosphoribosyltransferase N-terminal" evidence="10">
    <location>
        <begin position="3"/>
        <end position="100"/>
    </location>
</feature>
<dbReference type="PANTHER" id="PTHR43816:SF1">
    <property type="entry name" value="NICOTINAMIDE PHOSPHORIBOSYLTRANSFERASE"/>
    <property type="match status" value="1"/>
</dbReference>
<proteinExistence type="inferred from homology"/>
<evidence type="ECO:0000313" key="12">
    <source>
        <dbReference type="Proteomes" id="UP000679126"/>
    </source>
</evidence>
<dbReference type="Pfam" id="PF18127">
    <property type="entry name" value="NAMPT_N"/>
    <property type="match status" value="1"/>
</dbReference>
<dbReference type="InterPro" id="IPR036068">
    <property type="entry name" value="Nicotinate_pribotase-like_C"/>
</dbReference>
<reference evidence="12" key="1">
    <citation type="submission" date="2021-03" db="EMBL/GenBank/DDBJ databases">
        <title>Assistant Professor.</title>
        <authorList>
            <person name="Huq M.A."/>
        </authorList>
    </citation>
    <scope>NUCLEOTIDE SEQUENCE [LARGE SCALE GENOMIC DNA]</scope>
    <source>
        <strain evidence="12">MAH-28</strain>
    </source>
</reference>
<gene>
    <name evidence="11" type="ORF">J7I43_11870</name>
</gene>
<dbReference type="RefSeq" id="WP_209145892.1">
    <property type="nucleotide sequence ID" value="NZ_JAGHKP010000002.1"/>
</dbReference>
<organism evidence="11 12">
    <name type="scientific">Chitinophaga chungangae</name>
    <dbReference type="NCBI Taxonomy" id="2821488"/>
    <lineage>
        <taxon>Bacteria</taxon>
        <taxon>Pseudomonadati</taxon>
        <taxon>Bacteroidota</taxon>
        <taxon>Chitinophagia</taxon>
        <taxon>Chitinophagales</taxon>
        <taxon>Chitinophagaceae</taxon>
        <taxon>Chitinophaga</taxon>
    </lineage>
</organism>
<evidence type="ECO:0000256" key="5">
    <source>
        <dbReference type="ARBA" id="ARBA00035007"/>
    </source>
</evidence>
<keyword evidence="3 11" id="KW-0328">Glycosyltransferase</keyword>
<protein>
    <recommendedName>
        <fullName evidence="7">Nicotinamide phosphoribosyltransferase</fullName>
        <ecNumber evidence="6">2.4.2.12</ecNumber>
    </recommendedName>
</protein>
<evidence type="ECO:0000256" key="6">
    <source>
        <dbReference type="ARBA" id="ARBA00035024"/>
    </source>
</evidence>
<dbReference type="EMBL" id="JAGHKP010000002">
    <property type="protein sequence ID" value="MBO9152914.1"/>
    <property type="molecule type" value="Genomic_DNA"/>
</dbReference>
<evidence type="ECO:0000256" key="2">
    <source>
        <dbReference type="ARBA" id="ARBA00022642"/>
    </source>
</evidence>